<reference evidence="2 3" key="1">
    <citation type="submission" date="2024-06" db="EMBL/GenBank/DDBJ databases">
        <title>Complete genome of Phlyctema vagabunda strain 19-DSS-EL-015.</title>
        <authorList>
            <person name="Fiorenzani C."/>
        </authorList>
    </citation>
    <scope>NUCLEOTIDE SEQUENCE [LARGE SCALE GENOMIC DNA]</scope>
    <source>
        <strain evidence="2 3">19-DSS-EL-015</strain>
    </source>
</reference>
<organism evidence="2 3">
    <name type="scientific">Phlyctema vagabunda</name>
    <dbReference type="NCBI Taxonomy" id="108571"/>
    <lineage>
        <taxon>Eukaryota</taxon>
        <taxon>Fungi</taxon>
        <taxon>Dikarya</taxon>
        <taxon>Ascomycota</taxon>
        <taxon>Pezizomycotina</taxon>
        <taxon>Leotiomycetes</taxon>
        <taxon>Helotiales</taxon>
        <taxon>Dermateaceae</taxon>
        <taxon>Phlyctema</taxon>
    </lineage>
</organism>
<dbReference type="PANTHER" id="PTHR10039:SF16">
    <property type="entry name" value="GPI INOSITOL-DEACYLASE"/>
    <property type="match status" value="1"/>
</dbReference>
<feature type="domain" description="DUF7580" evidence="1">
    <location>
        <begin position="363"/>
        <end position="436"/>
    </location>
</feature>
<keyword evidence="3" id="KW-1185">Reference proteome</keyword>
<proteinExistence type="predicted"/>
<comment type="caution">
    <text evidence="2">The sequence shown here is derived from an EMBL/GenBank/DDBJ whole genome shotgun (WGS) entry which is preliminary data.</text>
</comment>
<dbReference type="Proteomes" id="UP001629113">
    <property type="component" value="Unassembled WGS sequence"/>
</dbReference>
<protein>
    <submittedName>
        <fullName evidence="2">Ankyrin repeat protein</fullName>
    </submittedName>
</protein>
<gene>
    <name evidence="2" type="ORF">PVAG01_00359</name>
</gene>
<evidence type="ECO:0000313" key="2">
    <source>
        <dbReference type="EMBL" id="KAL3426850.1"/>
    </source>
</evidence>
<dbReference type="PANTHER" id="PTHR10039">
    <property type="entry name" value="AMELOGENIN"/>
    <property type="match status" value="1"/>
</dbReference>
<dbReference type="Pfam" id="PF24476">
    <property type="entry name" value="DUF7580"/>
    <property type="match status" value="1"/>
</dbReference>
<dbReference type="EMBL" id="JBFCZG010000001">
    <property type="protein sequence ID" value="KAL3426850.1"/>
    <property type="molecule type" value="Genomic_DNA"/>
</dbReference>
<sequence>MNIEETDKEISKYIEDNLKSKRAFGRLGSGLQRAISSKILREIQGMFLVAKLQLERLERIVGKGSRENDILPILESWPQGVFGVYEKMLSDIPQTCQEELRRALLLVCFSKVPVTLAETAEFATLEPGNSAPSPADRFSDPEDLLRLSGSLFANSQTRLFLSHHSIQEYLLSDHIRASSARFFALDEHVAAESIFHSSVAYPKGLDAENSLGSYEVLPSTGHSSEHFSIQRLKHDYPLANLSSLQFISAPPVYLERYKDDVEVVLTSQRCLAYGFWWILCKQESFRNLNLNREPAPGSVSHLRMSRQGSLYLAWRLFTSILYDDTTSCLKSKRAGVHFQQLATKPGGFPLPNGPHPHDIAILRTPDGQPAMLALGIILLEIELGRTLESVETQSLENSRDMAAAPDLHHTTTQSFISQDSRAAQYSRAIQLCFSSSTDSMTEEDVQILYQGAFQPLEGLVAVYKAFDQNMRLLQLAEVPE</sequence>
<name>A0ABR4PU04_9HELO</name>
<evidence type="ECO:0000259" key="1">
    <source>
        <dbReference type="Pfam" id="PF24476"/>
    </source>
</evidence>
<dbReference type="InterPro" id="IPR056002">
    <property type="entry name" value="DUF7580"/>
</dbReference>
<evidence type="ECO:0000313" key="3">
    <source>
        <dbReference type="Proteomes" id="UP001629113"/>
    </source>
</evidence>
<accession>A0ABR4PU04</accession>